<gene>
    <name evidence="3" type="primary">LOC100181491-002</name>
</gene>
<feature type="domain" description="YHYH" evidence="2">
    <location>
        <begin position="88"/>
        <end position="183"/>
    </location>
</feature>
<dbReference type="AlphaFoldDB" id="A0A6F9DGS3"/>
<sequence length="279" mass="30765">MVGKCIAFLVIFCFVVDQSWSLTDNEIAAFISRDWIEGNTNLQGNVSIEKSCDTLILRSNGIPDHKTGIFDGTSRSTPNYLLEQDNTWIIPATPRYARKVKCLPMGTIGMAINGVSIYNPFDSKCCDAGLTEANLLDICWGHPNGRGSYHYHIAPKCLYKNYCSNASSIIGVAIDGFPIYGPIDEDGTELTKAHLDECNGKETNGQYRYHVINEFPYIMGCFKGKVLSNAGINKACKCKEVSAENCDPSGEGSDFKCCEDPDNCPYVYNTDTRHGISNN</sequence>
<protein>
    <submittedName>
        <fullName evidence="3">Uncharacterized protein LOC100181491</fullName>
    </submittedName>
</protein>
<organism evidence="3">
    <name type="scientific">Phallusia mammillata</name>
    <dbReference type="NCBI Taxonomy" id="59560"/>
    <lineage>
        <taxon>Eukaryota</taxon>
        <taxon>Metazoa</taxon>
        <taxon>Chordata</taxon>
        <taxon>Tunicata</taxon>
        <taxon>Ascidiacea</taxon>
        <taxon>Phlebobranchia</taxon>
        <taxon>Ascidiidae</taxon>
        <taxon>Phallusia</taxon>
    </lineage>
</organism>
<evidence type="ECO:0000256" key="1">
    <source>
        <dbReference type="SAM" id="SignalP"/>
    </source>
</evidence>
<feature type="signal peptide" evidence="1">
    <location>
        <begin position="1"/>
        <end position="21"/>
    </location>
</feature>
<dbReference type="InterPro" id="IPR025924">
    <property type="entry name" value="YHYH_dom"/>
</dbReference>
<dbReference type="PANTHER" id="PTHR30289">
    <property type="entry name" value="UNCHARACTERIZED PROTEIN YBCL-RELATED"/>
    <property type="match status" value="1"/>
</dbReference>
<evidence type="ECO:0000313" key="3">
    <source>
        <dbReference type="EMBL" id="CAB3262657.1"/>
    </source>
</evidence>
<feature type="chain" id="PRO_5026000916" evidence="1">
    <location>
        <begin position="22"/>
        <end position="279"/>
    </location>
</feature>
<proteinExistence type="evidence at transcript level"/>
<name>A0A6F9DGS3_9ASCI</name>
<dbReference type="PANTHER" id="PTHR30289:SF8">
    <property type="entry name" value="YHYH DOMAIN-CONTAINING PROTEIN"/>
    <property type="match status" value="1"/>
</dbReference>
<dbReference type="Pfam" id="PF14240">
    <property type="entry name" value="YHYH"/>
    <property type="match status" value="1"/>
</dbReference>
<reference evidence="3" key="1">
    <citation type="submission" date="2020-04" db="EMBL/GenBank/DDBJ databases">
        <authorList>
            <person name="Neveu A P."/>
        </authorList>
    </citation>
    <scope>NUCLEOTIDE SEQUENCE</scope>
    <source>
        <tissue evidence="3">Whole embryo</tissue>
    </source>
</reference>
<keyword evidence="1" id="KW-0732">Signal</keyword>
<dbReference type="EMBL" id="LR786795">
    <property type="protein sequence ID" value="CAB3262657.1"/>
    <property type="molecule type" value="mRNA"/>
</dbReference>
<accession>A0A6F9DGS3</accession>
<evidence type="ECO:0000259" key="2">
    <source>
        <dbReference type="Pfam" id="PF14240"/>
    </source>
</evidence>